<accession>A0ABW2ZEP6</accession>
<comment type="caution">
    <text evidence="2">The sequence shown here is derived from an EMBL/GenBank/DDBJ whole genome shotgun (WGS) entry which is preliminary data.</text>
</comment>
<dbReference type="Gene3D" id="3.40.630.30">
    <property type="match status" value="1"/>
</dbReference>
<dbReference type="Proteomes" id="UP001597073">
    <property type="component" value="Unassembled WGS sequence"/>
</dbReference>
<proteinExistence type="predicted"/>
<organism evidence="2 3">
    <name type="scientific">Mucilaginibacter lutimaris</name>
    <dbReference type="NCBI Taxonomy" id="931629"/>
    <lineage>
        <taxon>Bacteria</taxon>
        <taxon>Pseudomonadati</taxon>
        <taxon>Bacteroidota</taxon>
        <taxon>Sphingobacteriia</taxon>
        <taxon>Sphingobacteriales</taxon>
        <taxon>Sphingobacteriaceae</taxon>
        <taxon>Mucilaginibacter</taxon>
    </lineage>
</organism>
<keyword evidence="3" id="KW-1185">Reference proteome</keyword>
<dbReference type="InterPro" id="IPR013653">
    <property type="entry name" value="GCN5-like_dom"/>
</dbReference>
<gene>
    <name evidence="2" type="ORF">ACFQZI_07355</name>
</gene>
<feature type="domain" description="N-acetyltransferase" evidence="1">
    <location>
        <begin position="99"/>
        <end position="224"/>
    </location>
</feature>
<reference evidence="3" key="1">
    <citation type="journal article" date="2019" name="Int. J. Syst. Evol. Microbiol.">
        <title>The Global Catalogue of Microorganisms (GCM) 10K type strain sequencing project: providing services to taxonomists for standard genome sequencing and annotation.</title>
        <authorList>
            <consortium name="The Broad Institute Genomics Platform"/>
            <consortium name="The Broad Institute Genome Sequencing Center for Infectious Disease"/>
            <person name="Wu L."/>
            <person name="Ma J."/>
        </authorList>
    </citation>
    <scope>NUCLEOTIDE SEQUENCE [LARGE SCALE GENOMIC DNA]</scope>
    <source>
        <strain evidence="3">CCUG 60742</strain>
    </source>
</reference>
<dbReference type="InterPro" id="IPR000182">
    <property type="entry name" value="GNAT_dom"/>
</dbReference>
<dbReference type="RefSeq" id="WP_377140480.1">
    <property type="nucleotide sequence ID" value="NZ_JBHTIA010000003.1"/>
</dbReference>
<name>A0ABW2ZEP6_9SPHI</name>
<dbReference type="PROSITE" id="PS51186">
    <property type="entry name" value="GNAT"/>
    <property type="match status" value="1"/>
</dbReference>
<dbReference type="SUPFAM" id="SSF55729">
    <property type="entry name" value="Acyl-CoA N-acyltransferases (Nat)"/>
    <property type="match status" value="1"/>
</dbReference>
<sequence>MQHVLDNPIYNALSGGNNHLSAGEDNVLHFRRDVAPFAGLNEFTDENFGALQHQITDGGPYVFFSPNEITFPEPWEVVKAFEMKQMVYDGPMPEVDSSVQITDLGEEYIPEMIALTQLTAPGPFLQRTIEFGEYTGIFADGKLVAMAGQRMQPLPYVEISAVCTHPDHLGKGYAGLLLNEQIRRIMAVDKIPFLHVLKDNPAVRVYERVGFKSRKQILGYVCNI</sequence>
<evidence type="ECO:0000313" key="3">
    <source>
        <dbReference type="Proteomes" id="UP001597073"/>
    </source>
</evidence>
<dbReference type="CDD" id="cd04301">
    <property type="entry name" value="NAT_SF"/>
    <property type="match status" value="1"/>
</dbReference>
<evidence type="ECO:0000259" key="1">
    <source>
        <dbReference type="PROSITE" id="PS51186"/>
    </source>
</evidence>
<dbReference type="InterPro" id="IPR016181">
    <property type="entry name" value="Acyl_CoA_acyltransferase"/>
</dbReference>
<dbReference type="Pfam" id="PF08445">
    <property type="entry name" value="FR47"/>
    <property type="match status" value="1"/>
</dbReference>
<dbReference type="EMBL" id="JBHTIA010000003">
    <property type="protein sequence ID" value="MFD0764666.1"/>
    <property type="molecule type" value="Genomic_DNA"/>
</dbReference>
<protein>
    <submittedName>
        <fullName evidence="2">GNAT family N-acetyltransferase</fullName>
    </submittedName>
</protein>
<evidence type="ECO:0000313" key="2">
    <source>
        <dbReference type="EMBL" id="MFD0764666.1"/>
    </source>
</evidence>